<sequence>MSFTLLFSLFFLNISVKLHILSAIMLQTTKTAVNLIKQFFCYLIYSRFSIF</sequence>
<dbReference type="AlphaFoldDB" id="V2Y2P4"/>
<dbReference type="Proteomes" id="UP000018227">
    <property type="component" value="Unassembled WGS sequence"/>
</dbReference>
<accession>V2Y2P4</accession>
<protein>
    <submittedName>
        <fullName evidence="1">Uncharacterized protein</fullName>
    </submittedName>
</protein>
<dbReference type="STRING" id="592026.GCWU0000282_002107"/>
<proteinExistence type="predicted"/>
<gene>
    <name evidence="1" type="ORF">GCWU0000282_002107</name>
</gene>
<evidence type="ECO:0000313" key="2">
    <source>
        <dbReference type="Proteomes" id="UP000018227"/>
    </source>
</evidence>
<name>V2Y2P4_9FIRM</name>
<keyword evidence="2" id="KW-1185">Reference proteome</keyword>
<dbReference type="HOGENOM" id="CLU_3096968_0_0_9"/>
<organism evidence="1 2">
    <name type="scientific">Catonella morbi ATCC 51271</name>
    <dbReference type="NCBI Taxonomy" id="592026"/>
    <lineage>
        <taxon>Bacteria</taxon>
        <taxon>Bacillati</taxon>
        <taxon>Bacillota</taxon>
        <taxon>Clostridia</taxon>
        <taxon>Lachnospirales</taxon>
        <taxon>Lachnospiraceae</taxon>
        <taxon>Catonella</taxon>
    </lineage>
</organism>
<dbReference type="EMBL" id="ACIL03000013">
    <property type="protein sequence ID" value="ESL03233.1"/>
    <property type="molecule type" value="Genomic_DNA"/>
</dbReference>
<comment type="caution">
    <text evidence="1">The sequence shown here is derived from an EMBL/GenBank/DDBJ whole genome shotgun (WGS) entry which is preliminary data.</text>
</comment>
<evidence type="ECO:0000313" key="1">
    <source>
        <dbReference type="EMBL" id="ESL03233.1"/>
    </source>
</evidence>
<reference evidence="1 2" key="1">
    <citation type="submission" date="2013-06" db="EMBL/GenBank/DDBJ databases">
        <authorList>
            <person name="Weinstock G."/>
            <person name="Sodergren E."/>
            <person name="Clifton S."/>
            <person name="Fulton L."/>
            <person name="Fulton B."/>
            <person name="Courtney L."/>
            <person name="Fronick C."/>
            <person name="Harrison M."/>
            <person name="Strong C."/>
            <person name="Farmer C."/>
            <person name="Delahaunty K."/>
            <person name="Markovic C."/>
            <person name="Hall O."/>
            <person name="Minx P."/>
            <person name="Tomlinson C."/>
            <person name="Mitreva M."/>
            <person name="Nelson J."/>
            <person name="Hou S."/>
            <person name="Wollam A."/>
            <person name="Pepin K.H."/>
            <person name="Johnson M."/>
            <person name="Bhonagiri V."/>
            <person name="Nash W.E."/>
            <person name="Warren W."/>
            <person name="Chinwalla A."/>
            <person name="Mardis E.R."/>
            <person name="Wilson R.K."/>
        </authorList>
    </citation>
    <scope>NUCLEOTIDE SEQUENCE [LARGE SCALE GENOMIC DNA]</scope>
    <source>
        <strain evidence="1 2">ATCC 51271</strain>
    </source>
</reference>